<dbReference type="GO" id="GO:0006310">
    <property type="term" value="P:DNA recombination"/>
    <property type="evidence" value="ECO:0007669"/>
    <property type="project" value="InterPro"/>
</dbReference>
<evidence type="ECO:0000256" key="1">
    <source>
        <dbReference type="ARBA" id="ARBA00003618"/>
    </source>
</evidence>
<dbReference type="InterPro" id="IPR004604">
    <property type="entry name" value="DNA_recomb/repair_RecN"/>
</dbReference>
<protein>
    <recommendedName>
        <fullName evidence="3">DNA repair protein RecN</fullName>
    </recommendedName>
    <alternativeName>
        <fullName evidence="8">Recombination protein N</fullName>
    </alternativeName>
</protein>
<keyword evidence="9" id="KW-0175">Coiled coil</keyword>
<keyword evidence="6" id="KW-0067">ATP-binding</keyword>
<comment type="function">
    <text evidence="1">May be involved in recombinational repair of damaged DNA.</text>
</comment>
<dbReference type="InterPro" id="IPR003395">
    <property type="entry name" value="RecF/RecN/SMC_N"/>
</dbReference>
<evidence type="ECO:0000256" key="3">
    <source>
        <dbReference type="ARBA" id="ARBA00021315"/>
    </source>
</evidence>
<reference evidence="11" key="1">
    <citation type="submission" date="2018-05" db="EMBL/GenBank/DDBJ databases">
        <authorList>
            <person name="Lanie J.A."/>
            <person name="Ng W.-L."/>
            <person name="Kazmierczak K.M."/>
            <person name="Andrzejewski T.M."/>
            <person name="Davidsen T.M."/>
            <person name="Wayne K.J."/>
            <person name="Tettelin H."/>
            <person name="Glass J.I."/>
            <person name="Rusch D."/>
            <person name="Podicherti R."/>
            <person name="Tsui H.-C.T."/>
            <person name="Winkler M.E."/>
        </authorList>
    </citation>
    <scope>NUCLEOTIDE SEQUENCE</scope>
</reference>
<feature type="domain" description="RecF/RecN/SMC N-terminal" evidence="10">
    <location>
        <begin position="3"/>
        <end position="503"/>
    </location>
</feature>
<sequence>MLTDLRIKNLALVNDLAIRLGPGYNSITGETGAGKSILIGALGLVLGERADRTLIRDDNEYCSVEAIIDVGGLGKAFHSHLENNGIEPCENSQLLLKRSFSANGGNRQFVNGSQTTLSVLSSIGEWLVDIHGPHDHQSLLKAARQLEILDAYGGLEEQREDFAKLVDQQAALAVQKTELIVDEDTYGRELDLLRFQVDEIESARLKSDEEPELEQAFQRASHSARLADLAAGARQLVDGSEPSMSDLTSALGRALQEMAGIDAGAGRLLAEQSSLSEQLGDLNAAMADYAERLSLDPAQMKQVEERYNLVQTLKRKYGSTLAEVLRFGESAAKRLAALEGRDEELARLNAEATRLNEQIQSLGLALSAKRKAIAPKLVEEAEQQLNDLGFLQSRFDVEIIDASELHQEELGLSRAGFDRIEFLFAPNPGEPFKPLKAIASSGEMARVMLALKTVLASQDSIPVLVFDEVDSNIGGETAGVVGEKMKRIGAMRQVLCITHLAPVAAAGHQ</sequence>
<comment type="similarity">
    <text evidence="2">Belongs to the RecN family.</text>
</comment>
<dbReference type="EMBL" id="UINC01013844">
    <property type="protein sequence ID" value="SVA59517.1"/>
    <property type="molecule type" value="Genomic_DNA"/>
</dbReference>
<evidence type="ECO:0000256" key="6">
    <source>
        <dbReference type="ARBA" id="ARBA00022840"/>
    </source>
</evidence>
<keyword evidence="5" id="KW-0227">DNA damage</keyword>
<evidence type="ECO:0000259" key="10">
    <source>
        <dbReference type="Pfam" id="PF02463"/>
    </source>
</evidence>
<evidence type="ECO:0000256" key="4">
    <source>
        <dbReference type="ARBA" id="ARBA00022741"/>
    </source>
</evidence>
<keyword evidence="7" id="KW-0234">DNA repair</keyword>
<dbReference type="GO" id="GO:0043590">
    <property type="term" value="C:bacterial nucleoid"/>
    <property type="evidence" value="ECO:0007669"/>
    <property type="project" value="TreeGrafter"/>
</dbReference>
<dbReference type="GO" id="GO:0005524">
    <property type="term" value="F:ATP binding"/>
    <property type="evidence" value="ECO:0007669"/>
    <property type="project" value="UniProtKB-KW"/>
</dbReference>
<evidence type="ECO:0000256" key="7">
    <source>
        <dbReference type="ARBA" id="ARBA00023204"/>
    </source>
</evidence>
<feature type="coiled-coil region" evidence="9">
    <location>
        <begin position="338"/>
        <end position="365"/>
    </location>
</feature>
<dbReference type="PIRSF" id="PIRSF003128">
    <property type="entry name" value="RecN"/>
    <property type="match status" value="1"/>
</dbReference>
<dbReference type="CDD" id="cd03241">
    <property type="entry name" value="ABC_RecN"/>
    <property type="match status" value="1"/>
</dbReference>
<evidence type="ECO:0000313" key="11">
    <source>
        <dbReference type="EMBL" id="SVA59517.1"/>
    </source>
</evidence>
<evidence type="ECO:0000256" key="5">
    <source>
        <dbReference type="ARBA" id="ARBA00022763"/>
    </source>
</evidence>
<accession>A0A381X5P8</accession>
<keyword evidence="4" id="KW-0547">Nucleotide-binding</keyword>
<organism evidence="11">
    <name type="scientific">marine metagenome</name>
    <dbReference type="NCBI Taxonomy" id="408172"/>
    <lineage>
        <taxon>unclassified sequences</taxon>
        <taxon>metagenomes</taxon>
        <taxon>ecological metagenomes</taxon>
    </lineage>
</organism>
<feature type="non-terminal residue" evidence="11">
    <location>
        <position position="509"/>
    </location>
</feature>
<dbReference type="Pfam" id="PF02463">
    <property type="entry name" value="SMC_N"/>
    <property type="match status" value="1"/>
</dbReference>
<evidence type="ECO:0000256" key="2">
    <source>
        <dbReference type="ARBA" id="ARBA00009441"/>
    </source>
</evidence>
<dbReference type="GO" id="GO:0009432">
    <property type="term" value="P:SOS response"/>
    <property type="evidence" value="ECO:0007669"/>
    <property type="project" value="TreeGrafter"/>
</dbReference>
<dbReference type="InterPro" id="IPR027417">
    <property type="entry name" value="P-loop_NTPase"/>
</dbReference>
<dbReference type="PANTHER" id="PTHR11059">
    <property type="entry name" value="DNA REPAIR PROTEIN RECN"/>
    <property type="match status" value="1"/>
</dbReference>
<evidence type="ECO:0000256" key="8">
    <source>
        <dbReference type="ARBA" id="ARBA00033408"/>
    </source>
</evidence>
<dbReference type="NCBIfam" id="TIGR00634">
    <property type="entry name" value="recN"/>
    <property type="match status" value="1"/>
</dbReference>
<gene>
    <name evidence="11" type="ORF">METZ01_LOCUS112371</name>
</gene>
<evidence type="ECO:0000256" key="9">
    <source>
        <dbReference type="SAM" id="Coils"/>
    </source>
</evidence>
<proteinExistence type="inferred from homology"/>
<dbReference type="Gene3D" id="3.40.50.300">
    <property type="entry name" value="P-loop containing nucleotide triphosphate hydrolases"/>
    <property type="match status" value="2"/>
</dbReference>
<dbReference type="GO" id="GO:0006281">
    <property type="term" value="P:DNA repair"/>
    <property type="evidence" value="ECO:0007669"/>
    <property type="project" value="UniProtKB-KW"/>
</dbReference>
<dbReference type="AlphaFoldDB" id="A0A381X5P8"/>
<name>A0A381X5P8_9ZZZZ</name>
<dbReference type="PANTHER" id="PTHR11059:SF0">
    <property type="entry name" value="DNA REPAIR PROTEIN RECN"/>
    <property type="match status" value="1"/>
</dbReference>
<dbReference type="SUPFAM" id="SSF52540">
    <property type="entry name" value="P-loop containing nucleoside triphosphate hydrolases"/>
    <property type="match status" value="1"/>
</dbReference>